<dbReference type="InterPro" id="IPR013538">
    <property type="entry name" value="ASHA1/2-like_C"/>
</dbReference>
<name>A0ABS0DF07_9NOCA</name>
<dbReference type="CDD" id="cd07814">
    <property type="entry name" value="SRPBCC_CalC_Aha1-like"/>
    <property type="match status" value="1"/>
</dbReference>
<dbReference type="EMBL" id="JADLQN010000004">
    <property type="protein sequence ID" value="MBF6357041.1"/>
    <property type="molecule type" value="Genomic_DNA"/>
</dbReference>
<keyword evidence="4" id="KW-1185">Reference proteome</keyword>
<dbReference type="SUPFAM" id="SSF55961">
    <property type="entry name" value="Bet v1-like"/>
    <property type="match status" value="1"/>
</dbReference>
<dbReference type="InterPro" id="IPR023393">
    <property type="entry name" value="START-like_dom_sf"/>
</dbReference>
<dbReference type="Pfam" id="PF08327">
    <property type="entry name" value="AHSA1"/>
    <property type="match status" value="1"/>
</dbReference>
<protein>
    <submittedName>
        <fullName evidence="3">SRPBCC domain-containing protein</fullName>
    </submittedName>
</protein>
<dbReference type="Proteomes" id="UP000707731">
    <property type="component" value="Unassembled WGS sequence"/>
</dbReference>
<comment type="similarity">
    <text evidence="1">Belongs to the AHA1 family.</text>
</comment>
<evidence type="ECO:0000259" key="2">
    <source>
        <dbReference type="Pfam" id="PF08327"/>
    </source>
</evidence>
<evidence type="ECO:0000256" key="1">
    <source>
        <dbReference type="ARBA" id="ARBA00006817"/>
    </source>
</evidence>
<accession>A0ABS0DF07</accession>
<evidence type="ECO:0000313" key="3">
    <source>
        <dbReference type="EMBL" id="MBF6357041.1"/>
    </source>
</evidence>
<dbReference type="Gene3D" id="3.30.530.20">
    <property type="match status" value="1"/>
</dbReference>
<evidence type="ECO:0000313" key="4">
    <source>
        <dbReference type="Proteomes" id="UP000707731"/>
    </source>
</evidence>
<reference evidence="3 4" key="1">
    <citation type="submission" date="2020-10" db="EMBL/GenBank/DDBJ databases">
        <title>Identification of Nocardia species via Next-generation sequencing and recognition of intraspecies genetic diversity.</title>
        <authorList>
            <person name="Li P."/>
            <person name="Li P."/>
            <person name="Lu B."/>
        </authorList>
    </citation>
    <scope>NUCLEOTIDE SEQUENCE [LARGE SCALE GENOMIC DNA]</scope>
    <source>
        <strain evidence="3 4">BJ06-0143</strain>
    </source>
</reference>
<comment type="caution">
    <text evidence="3">The sequence shown here is derived from an EMBL/GenBank/DDBJ whole genome shotgun (WGS) entry which is preliminary data.</text>
</comment>
<dbReference type="RefSeq" id="WP_195003880.1">
    <property type="nucleotide sequence ID" value="NZ_JADLQN010000004.1"/>
</dbReference>
<organism evidence="3 4">
    <name type="scientific">Nocardia higoensis</name>
    <dbReference type="NCBI Taxonomy" id="228599"/>
    <lineage>
        <taxon>Bacteria</taxon>
        <taxon>Bacillati</taxon>
        <taxon>Actinomycetota</taxon>
        <taxon>Actinomycetes</taxon>
        <taxon>Mycobacteriales</taxon>
        <taxon>Nocardiaceae</taxon>
        <taxon>Nocardia</taxon>
    </lineage>
</organism>
<sequence length="165" mass="18874">MTTNDDSTTIEVDQYFPHPPAKLWRALTIPELMAQWLMPNDFRPVVGHRFTFRGRPVAQTGFSGQIACRVLECTPPQRLRISWADAADPDRMATEVAWTLEPEGKGTRLFLEHSGFDPDDPTQQLARRFMNGGWRSHVLRRLAEVLRLLIDPSESGGRTEAFDRR</sequence>
<gene>
    <name evidence="3" type="ORF">IU449_21260</name>
</gene>
<feature type="domain" description="Activator of Hsp90 ATPase homologue 1/2-like C-terminal" evidence="2">
    <location>
        <begin position="18"/>
        <end position="146"/>
    </location>
</feature>
<proteinExistence type="inferred from homology"/>